<feature type="chain" id="PRO_5044790860" evidence="2">
    <location>
        <begin position="18"/>
        <end position="114"/>
    </location>
</feature>
<protein>
    <submittedName>
        <fullName evidence="3">Uncharacterized protein</fullName>
    </submittedName>
</protein>
<dbReference type="EMBL" id="JABMIG020000051">
    <property type="protein sequence ID" value="KAL3797882.1"/>
    <property type="molecule type" value="Genomic_DNA"/>
</dbReference>
<keyword evidence="4" id="KW-1185">Reference proteome</keyword>
<sequence length="114" mass="11770">MKSTVLSFLAFLGLTSAQLVAEWGRSSQNKRTRNHRSLQASMSMDFSMSMPAEEMSMSAPSFIPPVDEPVETGMGSMGEQADGEPIVASVKSSAAGVAVSGAVAACAAGAWALL</sequence>
<evidence type="ECO:0000256" key="1">
    <source>
        <dbReference type="SAM" id="MobiDB-lite"/>
    </source>
</evidence>
<organism evidence="3 4">
    <name type="scientific">Cyclotella cryptica</name>
    <dbReference type="NCBI Taxonomy" id="29204"/>
    <lineage>
        <taxon>Eukaryota</taxon>
        <taxon>Sar</taxon>
        <taxon>Stramenopiles</taxon>
        <taxon>Ochrophyta</taxon>
        <taxon>Bacillariophyta</taxon>
        <taxon>Coscinodiscophyceae</taxon>
        <taxon>Thalassiosirophycidae</taxon>
        <taxon>Stephanodiscales</taxon>
        <taxon>Stephanodiscaceae</taxon>
        <taxon>Cyclotella</taxon>
    </lineage>
</organism>
<accession>A0ABD3QCR1</accession>
<dbReference type="AlphaFoldDB" id="A0ABD3QCR1"/>
<evidence type="ECO:0000256" key="2">
    <source>
        <dbReference type="SAM" id="SignalP"/>
    </source>
</evidence>
<feature type="signal peptide" evidence="2">
    <location>
        <begin position="1"/>
        <end position="17"/>
    </location>
</feature>
<dbReference type="Proteomes" id="UP001516023">
    <property type="component" value="Unassembled WGS sequence"/>
</dbReference>
<gene>
    <name evidence="3" type="ORF">HJC23_006920</name>
</gene>
<keyword evidence="2" id="KW-0732">Signal</keyword>
<name>A0ABD3QCR1_9STRA</name>
<evidence type="ECO:0000313" key="4">
    <source>
        <dbReference type="Proteomes" id="UP001516023"/>
    </source>
</evidence>
<feature type="region of interest" description="Disordered" evidence="1">
    <location>
        <begin position="58"/>
        <end position="81"/>
    </location>
</feature>
<reference evidence="3 4" key="1">
    <citation type="journal article" date="2020" name="G3 (Bethesda)">
        <title>Improved Reference Genome for Cyclotella cryptica CCMP332, a Model for Cell Wall Morphogenesis, Salinity Adaptation, and Lipid Production in Diatoms (Bacillariophyta).</title>
        <authorList>
            <person name="Roberts W.R."/>
            <person name="Downey K.M."/>
            <person name="Ruck E.C."/>
            <person name="Traller J.C."/>
            <person name="Alverson A.J."/>
        </authorList>
    </citation>
    <scope>NUCLEOTIDE SEQUENCE [LARGE SCALE GENOMIC DNA]</scope>
    <source>
        <strain evidence="3 4">CCMP332</strain>
    </source>
</reference>
<comment type="caution">
    <text evidence="3">The sequence shown here is derived from an EMBL/GenBank/DDBJ whole genome shotgun (WGS) entry which is preliminary data.</text>
</comment>
<evidence type="ECO:0000313" key="3">
    <source>
        <dbReference type="EMBL" id="KAL3797882.1"/>
    </source>
</evidence>
<proteinExistence type="predicted"/>